<dbReference type="PATRIC" id="fig|1288963.3.peg.1182"/>
<dbReference type="EMBL" id="AQHR01000040">
    <property type="protein sequence ID" value="EON78322.1"/>
    <property type="molecule type" value="Genomic_DNA"/>
</dbReference>
<evidence type="ECO:0000256" key="2">
    <source>
        <dbReference type="SAM" id="Phobius"/>
    </source>
</evidence>
<dbReference type="STRING" id="1232681.ADIS_1185"/>
<organism evidence="3 4">
    <name type="scientific">Lunatimonas lonarensis</name>
    <dbReference type="NCBI Taxonomy" id="1232681"/>
    <lineage>
        <taxon>Bacteria</taxon>
        <taxon>Pseudomonadati</taxon>
        <taxon>Bacteroidota</taxon>
        <taxon>Cytophagia</taxon>
        <taxon>Cytophagales</taxon>
        <taxon>Cyclobacteriaceae</taxon>
    </lineage>
</organism>
<reference evidence="3 4" key="1">
    <citation type="submission" date="2013-02" db="EMBL/GenBank/DDBJ databases">
        <title>A novel strain isolated from Lonar lake, Maharashtra, India.</title>
        <authorList>
            <person name="Singh A."/>
        </authorList>
    </citation>
    <scope>NUCLEOTIDE SEQUENCE [LARGE SCALE GENOMIC DNA]</scope>
    <source>
        <strain evidence="3 4">AK24</strain>
    </source>
</reference>
<evidence type="ECO:0000313" key="4">
    <source>
        <dbReference type="Proteomes" id="UP000013909"/>
    </source>
</evidence>
<keyword evidence="1" id="KW-0175">Coiled coil</keyword>
<proteinExistence type="predicted"/>
<protein>
    <recommendedName>
        <fullName evidence="5">Chromosome segregation protein SMC</fullName>
    </recommendedName>
</protein>
<evidence type="ECO:0008006" key="5">
    <source>
        <dbReference type="Google" id="ProtNLM"/>
    </source>
</evidence>
<feature type="transmembrane region" description="Helical" evidence="2">
    <location>
        <begin position="20"/>
        <end position="37"/>
    </location>
</feature>
<name>R7ZW58_9BACT</name>
<dbReference type="Proteomes" id="UP000013909">
    <property type="component" value="Unassembled WGS sequence"/>
</dbReference>
<sequence length="306" mass="35037">MMDGYEKKGASGQEKGKNILIIVLAILVVLSGIRLFADHKEKQQKTGEILLLSEENTDLNLRLDSITYQLDLRIQEIQRLGGSIDSLLVIKDQLLQARTNDKNRTIEEIDRLNREIDRYKRVLVAKDNDIATLKRMNEQLYSENKDLKTSKAEIEDEVVKLNIKTEQLEQKVSIAGRLRAENIVIAAVNARGREREGEFRNRQLEKLKVSFTLAENELAPLGTKDIYLQILSPTNQVIFDVAKGSGTFTVDGREEFYTARQDILFDNSQQRLTYFYEKGSDYVKGRHQIRVFADGVVIGIENFDVK</sequence>
<gene>
    <name evidence="3" type="ORF">ADIS_1185</name>
</gene>
<evidence type="ECO:0000313" key="3">
    <source>
        <dbReference type="EMBL" id="EON78322.1"/>
    </source>
</evidence>
<accession>R7ZW58</accession>
<keyword evidence="4" id="KW-1185">Reference proteome</keyword>
<feature type="coiled-coil region" evidence="1">
    <location>
        <begin position="95"/>
        <end position="171"/>
    </location>
</feature>
<keyword evidence="2" id="KW-0812">Transmembrane</keyword>
<keyword evidence="2" id="KW-1133">Transmembrane helix</keyword>
<keyword evidence="2" id="KW-0472">Membrane</keyword>
<comment type="caution">
    <text evidence="3">The sequence shown here is derived from an EMBL/GenBank/DDBJ whole genome shotgun (WGS) entry which is preliminary data.</text>
</comment>
<dbReference type="AlphaFoldDB" id="R7ZW58"/>
<evidence type="ECO:0000256" key="1">
    <source>
        <dbReference type="SAM" id="Coils"/>
    </source>
</evidence>
<dbReference type="RefSeq" id="WP_010853331.1">
    <property type="nucleotide sequence ID" value="NZ_AQHR01000040.1"/>
</dbReference>